<evidence type="ECO:0000313" key="2">
    <source>
        <dbReference type="WBParaSite" id="JU765_v2.g19603.t1"/>
    </source>
</evidence>
<organism evidence="1 2">
    <name type="scientific">Panagrolaimus sp. JU765</name>
    <dbReference type="NCBI Taxonomy" id="591449"/>
    <lineage>
        <taxon>Eukaryota</taxon>
        <taxon>Metazoa</taxon>
        <taxon>Ecdysozoa</taxon>
        <taxon>Nematoda</taxon>
        <taxon>Chromadorea</taxon>
        <taxon>Rhabditida</taxon>
        <taxon>Tylenchina</taxon>
        <taxon>Panagrolaimomorpha</taxon>
        <taxon>Panagrolaimoidea</taxon>
        <taxon>Panagrolaimidae</taxon>
        <taxon>Panagrolaimus</taxon>
    </lineage>
</organism>
<accession>A0AC34QVN4</accession>
<dbReference type="WBParaSite" id="JU765_v2.g19603.t1">
    <property type="protein sequence ID" value="JU765_v2.g19603.t1"/>
    <property type="gene ID" value="JU765_v2.g19603"/>
</dbReference>
<name>A0AC34QVN4_9BILA</name>
<evidence type="ECO:0000313" key="1">
    <source>
        <dbReference type="Proteomes" id="UP000887576"/>
    </source>
</evidence>
<protein>
    <submittedName>
        <fullName evidence="2">Uncharacterized protein</fullName>
    </submittedName>
</protein>
<proteinExistence type="predicted"/>
<dbReference type="Proteomes" id="UP000887576">
    <property type="component" value="Unplaced"/>
</dbReference>
<sequence length="249" mass="28688">MAPTIDKEKLKEFEEIQKERQEYVKNVGIEYRFGCYEEKRADSCHLLGEYFEAIEQNFKKSLELFRDNCEKKEYPKSCYKYAMYLLSGKECVPSFEKMIKPLEIACNGKIPLGCRYLGLVYWNGDEKQQPNSKKAENAMKRACELEDADACWMLSTWYLGPQAKFISPKGEKKDKKTGQLERNPEKALEFGIRACEMNIPQACANVSRMYRIGDGIPKNPDKAKEYVDKATEIIEILKSKQSTPGFTGS</sequence>
<reference evidence="2" key="1">
    <citation type="submission" date="2022-11" db="UniProtKB">
        <authorList>
            <consortium name="WormBaseParasite"/>
        </authorList>
    </citation>
    <scope>IDENTIFICATION</scope>
</reference>